<protein>
    <submittedName>
        <fullName evidence="1">Late blight resistance protein</fullName>
    </submittedName>
</protein>
<dbReference type="InParanoid" id="M1D3Y0"/>
<name>M1D3Y0_SOLTU</name>
<dbReference type="Proteomes" id="UP000011115">
    <property type="component" value="Unassembled WGS sequence"/>
</dbReference>
<dbReference type="PaxDb" id="4113-PGSC0003DMT400080761"/>
<evidence type="ECO:0000313" key="1">
    <source>
        <dbReference type="EnsemblPlants" id="PGSC0003DMT400080761"/>
    </source>
</evidence>
<dbReference type="HOGENOM" id="CLU_1838673_0_0_1"/>
<keyword evidence="2" id="KW-1185">Reference proteome</keyword>
<reference evidence="1" key="2">
    <citation type="submission" date="2015-06" db="UniProtKB">
        <authorList>
            <consortium name="EnsemblPlants"/>
        </authorList>
    </citation>
    <scope>IDENTIFICATION</scope>
    <source>
        <strain evidence="1">DM1-3 516 R44</strain>
    </source>
</reference>
<organism evidence="1 2">
    <name type="scientific">Solanum tuberosum</name>
    <name type="common">Potato</name>
    <dbReference type="NCBI Taxonomy" id="4113"/>
    <lineage>
        <taxon>Eukaryota</taxon>
        <taxon>Viridiplantae</taxon>
        <taxon>Streptophyta</taxon>
        <taxon>Embryophyta</taxon>
        <taxon>Tracheophyta</taxon>
        <taxon>Spermatophyta</taxon>
        <taxon>Magnoliopsida</taxon>
        <taxon>eudicotyledons</taxon>
        <taxon>Gunneridae</taxon>
        <taxon>Pentapetalae</taxon>
        <taxon>asterids</taxon>
        <taxon>lamiids</taxon>
        <taxon>Solanales</taxon>
        <taxon>Solanaceae</taxon>
        <taxon>Solanoideae</taxon>
        <taxon>Solaneae</taxon>
        <taxon>Solanum</taxon>
    </lineage>
</organism>
<dbReference type="EnsemblPlants" id="PGSC0003DMT400080761">
    <property type="protein sequence ID" value="PGSC0003DMT400080761"/>
    <property type="gene ID" value="PGSC0003DMG400031455"/>
</dbReference>
<reference evidence="2" key="1">
    <citation type="journal article" date="2011" name="Nature">
        <title>Genome sequence and analysis of the tuber crop potato.</title>
        <authorList>
            <consortium name="The Potato Genome Sequencing Consortium"/>
        </authorList>
    </citation>
    <scope>NUCLEOTIDE SEQUENCE [LARGE SCALE GENOMIC DNA]</scope>
    <source>
        <strain evidence="2">cv. DM1-3 516 R44</strain>
    </source>
</reference>
<proteinExistence type="predicted"/>
<accession>M1D3Y0</accession>
<sequence length="140" mass="15742">MTKADIASEERRTRNRSVGYCLLSFTSKEKEGNLQGWGRFGAVGIAGLQRFWASISGIVHVAGLLEKKRKTQGWGSFGIVLLKWAADFGPTKKRGVVPVMVVKLVERSFQRHRVCSIPSSYERVMPFESWGSWKGVRPEI</sequence>
<dbReference type="Gramene" id="PGSC0003DMT400080761">
    <property type="protein sequence ID" value="PGSC0003DMT400080761"/>
    <property type="gene ID" value="PGSC0003DMG400031455"/>
</dbReference>
<evidence type="ECO:0000313" key="2">
    <source>
        <dbReference type="Proteomes" id="UP000011115"/>
    </source>
</evidence>
<dbReference type="AlphaFoldDB" id="M1D3Y0"/>